<dbReference type="Proteomes" id="UP001153269">
    <property type="component" value="Unassembled WGS sequence"/>
</dbReference>
<reference evidence="1" key="1">
    <citation type="submission" date="2020-03" db="EMBL/GenBank/DDBJ databases">
        <authorList>
            <person name="Weist P."/>
        </authorList>
    </citation>
    <scope>NUCLEOTIDE SEQUENCE</scope>
</reference>
<organism evidence="1 2">
    <name type="scientific">Pleuronectes platessa</name>
    <name type="common">European plaice</name>
    <dbReference type="NCBI Taxonomy" id="8262"/>
    <lineage>
        <taxon>Eukaryota</taxon>
        <taxon>Metazoa</taxon>
        <taxon>Chordata</taxon>
        <taxon>Craniata</taxon>
        <taxon>Vertebrata</taxon>
        <taxon>Euteleostomi</taxon>
        <taxon>Actinopterygii</taxon>
        <taxon>Neopterygii</taxon>
        <taxon>Teleostei</taxon>
        <taxon>Neoteleostei</taxon>
        <taxon>Acanthomorphata</taxon>
        <taxon>Carangaria</taxon>
        <taxon>Pleuronectiformes</taxon>
        <taxon>Pleuronectoidei</taxon>
        <taxon>Pleuronectidae</taxon>
        <taxon>Pleuronectes</taxon>
    </lineage>
</organism>
<dbReference type="EMBL" id="CADEAL010001178">
    <property type="protein sequence ID" value="CAB1429849.1"/>
    <property type="molecule type" value="Genomic_DNA"/>
</dbReference>
<protein>
    <submittedName>
        <fullName evidence="1">Uncharacterized protein</fullName>
    </submittedName>
</protein>
<comment type="caution">
    <text evidence="1">The sequence shown here is derived from an EMBL/GenBank/DDBJ whole genome shotgun (WGS) entry which is preliminary data.</text>
</comment>
<evidence type="ECO:0000313" key="2">
    <source>
        <dbReference type="Proteomes" id="UP001153269"/>
    </source>
</evidence>
<dbReference type="AlphaFoldDB" id="A0A9N7UDE2"/>
<proteinExistence type="predicted"/>
<name>A0A9N7UDE2_PLEPL</name>
<accession>A0A9N7UDE2</accession>
<gene>
    <name evidence="1" type="ORF">PLEPLA_LOCUS17829</name>
</gene>
<sequence>MPGMPDGQSTPACRSFKRLQVSGRSTFTSPYGHRLYVNTKSAGASDPAASSLGLELLTLLCCLSAEYVAGVPASCCSLNFQPIRVCSNNSQAQVPANQNPVNANTGPG</sequence>
<evidence type="ECO:0000313" key="1">
    <source>
        <dbReference type="EMBL" id="CAB1429849.1"/>
    </source>
</evidence>
<keyword evidence="2" id="KW-1185">Reference proteome</keyword>